<dbReference type="GO" id="GO:0061630">
    <property type="term" value="F:ubiquitin protein ligase activity"/>
    <property type="evidence" value="ECO:0007669"/>
    <property type="project" value="UniProtKB-EC"/>
</dbReference>
<proteinExistence type="predicted"/>
<evidence type="ECO:0000256" key="6">
    <source>
        <dbReference type="SAM" id="Phobius"/>
    </source>
</evidence>
<dbReference type="STRING" id="113540.ENSSFOP00015027483"/>
<dbReference type="FunFam" id="3.30.2410.10:FF:000003">
    <property type="entry name" value="probable E3 ubiquitin-protein ligase HERC4 isoform X1"/>
    <property type="match status" value="1"/>
</dbReference>
<keyword evidence="4 5" id="KW-0833">Ubl conjugation pathway</keyword>
<keyword evidence="6" id="KW-1133">Transmembrane helix</keyword>
<dbReference type="PROSITE" id="PS50237">
    <property type="entry name" value="HECT"/>
    <property type="match status" value="1"/>
</dbReference>
<evidence type="ECO:0000256" key="5">
    <source>
        <dbReference type="PROSITE-ProRule" id="PRU00104"/>
    </source>
</evidence>
<dbReference type="Gene3D" id="3.30.2160.10">
    <property type="entry name" value="Hect, E3 ligase catalytic domain"/>
    <property type="match status" value="2"/>
</dbReference>
<comment type="caution">
    <text evidence="8">The sequence shown here is derived from an EMBL/GenBank/DDBJ whole genome shotgun (WGS) entry which is preliminary data.</text>
</comment>
<accession>A0A0P7UCY9</accession>
<evidence type="ECO:0000256" key="3">
    <source>
        <dbReference type="ARBA" id="ARBA00022679"/>
    </source>
</evidence>
<organism evidence="8 9">
    <name type="scientific">Scleropages formosus</name>
    <name type="common">Asian bonytongue</name>
    <name type="synonym">Osteoglossum formosum</name>
    <dbReference type="NCBI Taxonomy" id="113540"/>
    <lineage>
        <taxon>Eukaryota</taxon>
        <taxon>Metazoa</taxon>
        <taxon>Chordata</taxon>
        <taxon>Craniata</taxon>
        <taxon>Vertebrata</taxon>
        <taxon>Euteleostomi</taxon>
        <taxon>Actinopterygii</taxon>
        <taxon>Neopterygii</taxon>
        <taxon>Teleostei</taxon>
        <taxon>Osteoglossocephala</taxon>
        <taxon>Osteoglossomorpha</taxon>
        <taxon>Osteoglossiformes</taxon>
        <taxon>Osteoglossidae</taxon>
        <taxon>Scleropages</taxon>
    </lineage>
</organism>
<dbReference type="PANTHER" id="PTHR45700">
    <property type="entry name" value="UBIQUITIN-PROTEIN LIGASE E3C"/>
    <property type="match status" value="1"/>
</dbReference>
<feature type="transmembrane region" description="Helical" evidence="6">
    <location>
        <begin position="113"/>
        <end position="134"/>
    </location>
</feature>
<evidence type="ECO:0000313" key="8">
    <source>
        <dbReference type="EMBL" id="KPP58254.1"/>
    </source>
</evidence>
<dbReference type="PANTHER" id="PTHR45700:SF8">
    <property type="entry name" value="HECT-TYPE E3 UBIQUITIN TRANSFERASE"/>
    <property type="match status" value="1"/>
</dbReference>
<dbReference type="EC" id="2.3.2.26" evidence="2"/>
<keyword evidence="3" id="KW-0808">Transferase</keyword>
<dbReference type="Gene3D" id="3.30.2410.10">
    <property type="entry name" value="Hect, E3 ligase catalytic domain"/>
    <property type="match status" value="1"/>
</dbReference>
<keyword evidence="6" id="KW-0472">Membrane</keyword>
<dbReference type="SMART" id="SM00119">
    <property type="entry name" value="HECTc"/>
    <property type="match status" value="1"/>
</dbReference>
<name>A0A0P7UCY9_SCLFO</name>
<dbReference type="AlphaFoldDB" id="A0A0P7UCY9"/>
<dbReference type="Gene3D" id="3.90.1750.10">
    <property type="entry name" value="Hect, E3 ligase catalytic domains"/>
    <property type="match status" value="2"/>
</dbReference>
<feature type="active site" description="Glycyl thioester intermediate" evidence="5">
    <location>
        <position position="294"/>
    </location>
</feature>
<comment type="catalytic activity">
    <reaction evidence="1">
        <text>S-ubiquitinyl-[E2 ubiquitin-conjugating enzyme]-L-cysteine + [acceptor protein]-L-lysine = [E2 ubiquitin-conjugating enzyme]-L-cysteine + N(6)-ubiquitinyl-[acceptor protein]-L-lysine.</text>
        <dbReference type="EC" id="2.3.2.26"/>
    </reaction>
</comment>
<evidence type="ECO:0000313" key="9">
    <source>
        <dbReference type="Proteomes" id="UP000034805"/>
    </source>
</evidence>
<dbReference type="SUPFAM" id="SSF56204">
    <property type="entry name" value="Hect, E3 ligase catalytic domain"/>
    <property type="match status" value="1"/>
</dbReference>
<dbReference type="Pfam" id="PF00632">
    <property type="entry name" value="HECT"/>
    <property type="match status" value="1"/>
</dbReference>
<dbReference type="InterPro" id="IPR000569">
    <property type="entry name" value="HECT_dom"/>
</dbReference>
<dbReference type="InterPro" id="IPR035983">
    <property type="entry name" value="Hect_E3_ubiquitin_ligase"/>
</dbReference>
<evidence type="ECO:0000256" key="2">
    <source>
        <dbReference type="ARBA" id="ARBA00012485"/>
    </source>
</evidence>
<dbReference type="InterPro" id="IPR044611">
    <property type="entry name" value="E3A/B/C-like"/>
</dbReference>
<feature type="domain" description="HECT" evidence="7">
    <location>
        <begin position="73"/>
        <end position="323"/>
    </location>
</feature>
<keyword evidence="6" id="KW-0812">Transmembrane</keyword>
<sequence>MELMYRSNYQAQMFWLMNGVEPLTDPAFQLCVRRSELVKDTFRQLKSAEPENFAKDLVVRFIGDLEQPFVNKKDFFLHIFECLFAPDFDMFMQNDSGTLLWFPVKRKMSRKKYFLFGVLCGLALYNNTMVYLPFPLALFKKLLNLKPTLEDLKELSPVVGKHDFVNVYVDYVLNKSAEKLFEEFRKGFFTVCDMVSVKLFQPKELMEVMMGNEDYDWDRLRQNTTYEGKYHQRHPNIIRFWEVFNDLTEDQKKAFLCKFSRSARVPVLGMDHIKMRVVSLPTFTKQHYPEAITCHTILHLPVYRSKELFKAKLTEAISHNRGFWKD</sequence>
<evidence type="ECO:0000259" key="7">
    <source>
        <dbReference type="PROSITE" id="PS50237"/>
    </source>
</evidence>
<evidence type="ECO:0000256" key="1">
    <source>
        <dbReference type="ARBA" id="ARBA00000885"/>
    </source>
</evidence>
<gene>
    <name evidence="8" type="ORF">Z043_123935</name>
</gene>
<reference evidence="8 9" key="1">
    <citation type="submission" date="2015-08" db="EMBL/GenBank/DDBJ databases">
        <title>The genome of the Asian arowana (Scleropages formosus).</title>
        <authorList>
            <person name="Tan M.H."/>
            <person name="Gan H.M."/>
            <person name="Croft L.J."/>
            <person name="Austin C.M."/>
        </authorList>
    </citation>
    <scope>NUCLEOTIDE SEQUENCE [LARGE SCALE GENOMIC DNA]</scope>
    <source>
        <strain evidence="8">Aro1</strain>
    </source>
</reference>
<dbReference type="Proteomes" id="UP000034805">
    <property type="component" value="Unassembled WGS sequence"/>
</dbReference>
<evidence type="ECO:0000256" key="4">
    <source>
        <dbReference type="ARBA" id="ARBA00022786"/>
    </source>
</evidence>
<dbReference type="GO" id="GO:0000209">
    <property type="term" value="P:protein polyubiquitination"/>
    <property type="evidence" value="ECO:0007669"/>
    <property type="project" value="InterPro"/>
</dbReference>
<protein>
    <recommendedName>
        <fullName evidence="2">HECT-type E3 ubiquitin transferase</fullName>
        <ecNumber evidence="2">2.3.2.26</ecNumber>
    </recommendedName>
</protein>
<dbReference type="EMBL" id="JARO02014321">
    <property type="protein sequence ID" value="KPP58254.1"/>
    <property type="molecule type" value="Genomic_DNA"/>
</dbReference>